<gene>
    <name evidence="2" type="ORF">PtA15_10A62</name>
</gene>
<keyword evidence="3" id="KW-1185">Reference proteome</keyword>
<dbReference type="GeneID" id="77801709"/>
<evidence type="ECO:0000313" key="3">
    <source>
        <dbReference type="Proteomes" id="UP001164743"/>
    </source>
</evidence>
<dbReference type="Proteomes" id="UP001164743">
    <property type="component" value="Chromosome 10A"/>
</dbReference>
<protein>
    <submittedName>
        <fullName evidence="2">Uncharacterized protein</fullName>
    </submittedName>
</protein>
<organism evidence="2 3">
    <name type="scientific">Puccinia triticina</name>
    <dbReference type="NCBI Taxonomy" id="208348"/>
    <lineage>
        <taxon>Eukaryota</taxon>
        <taxon>Fungi</taxon>
        <taxon>Dikarya</taxon>
        <taxon>Basidiomycota</taxon>
        <taxon>Pucciniomycotina</taxon>
        <taxon>Pucciniomycetes</taxon>
        <taxon>Pucciniales</taxon>
        <taxon>Pucciniaceae</taxon>
        <taxon>Puccinia</taxon>
    </lineage>
</organism>
<name>A0ABY7CTN0_9BASI</name>
<feature type="region of interest" description="Disordered" evidence="1">
    <location>
        <begin position="66"/>
        <end position="90"/>
    </location>
</feature>
<proteinExistence type="predicted"/>
<evidence type="ECO:0000313" key="2">
    <source>
        <dbReference type="EMBL" id="WAQ88643.1"/>
    </source>
</evidence>
<dbReference type="RefSeq" id="XP_053024198.1">
    <property type="nucleotide sequence ID" value="XM_053160825.1"/>
</dbReference>
<dbReference type="EMBL" id="CP110430">
    <property type="protein sequence ID" value="WAQ88643.1"/>
    <property type="molecule type" value="Genomic_DNA"/>
</dbReference>
<reference evidence="2" key="1">
    <citation type="submission" date="2022-10" db="EMBL/GenBank/DDBJ databases">
        <title>Puccinia triticina Genome sequencing and assembly.</title>
        <authorList>
            <person name="Li C."/>
        </authorList>
    </citation>
    <scope>NUCLEOTIDE SEQUENCE</scope>
    <source>
        <strain evidence="2">Pt15</strain>
    </source>
</reference>
<accession>A0ABY7CTN0</accession>
<sequence length="181" mass="20206">MKIYVASQRIGILAFFGLQATHICSMEFTGSAAGARVAKASEAADGAGSMLKSQEKVELSKPYLNEGNRIKGPSAISGMRNSGKPPLSPPKDKIRVFEAQFKQTLLDRATLEKQLSQSIKNTEDYVDEMMRNMLSNVKELKSLYKEIIQGAGKKYLILVNFRKKQCCKFMPALFISRFSKR</sequence>
<evidence type="ECO:0000256" key="1">
    <source>
        <dbReference type="SAM" id="MobiDB-lite"/>
    </source>
</evidence>